<dbReference type="AlphaFoldDB" id="A0AAD7K3H9"/>
<protein>
    <submittedName>
        <fullName evidence="2">Uncharacterized protein</fullName>
    </submittedName>
</protein>
<organism evidence="2 3">
    <name type="scientific">Mycena maculata</name>
    <dbReference type="NCBI Taxonomy" id="230809"/>
    <lineage>
        <taxon>Eukaryota</taxon>
        <taxon>Fungi</taxon>
        <taxon>Dikarya</taxon>
        <taxon>Basidiomycota</taxon>
        <taxon>Agaricomycotina</taxon>
        <taxon>Agaricomycetes</taxon>
        <taxon>Agaricomycetidae</taxon>
        <taxon>Agaricales</taxon>
        <taxon>Marasmiineae</taxon>
        <taxon>Mycenaceae</taxon>
        <taxon>Mycena</taxon>
    </lineage>
</organism>
<feature type="region of interest" description="Disordered" evidence="1">
    <location>
        <begin position="165"/>
        <end position="187"/>
    </location>
</feature>
<gene>
    <name evidence="2" type="ORF">DFH07DRAFT_911481</name>
</gene>
<feature type="compositionally biased region" description="Basic and acidic residues" evidence="1">
    <location>
        <begin position="284"/>
        <end position="307"/>
    </location>
</feature>
<keyword evidence="3" id="KW-1185">Reference proteome</keyword>
<reference evidence="2" key="1">
    <citation type="submission" date="2023-03" db="EMBL/GenBank/DDBJ databases">
        <title>Massive genome expansion in bonnet fungi (Mycena s.s.) driven by repeated elements and novel gene families across ecological guilds.</title>
        <authorList>
            <consortium name="Lawrence Berkeley National Laboratory"/>
            <person name="Harder C.B."/>
            <person name="Miyauchi S."/>
            <person name="Viragh M."/>
            <person name="Kuo A."/>
            <person name="Thoen E."/>
            <person name="Andreopoulos B."/>
            <person name="Lu D."/>
            <person name="Skrede I."/>
            <person name="Drula E."/>
            <person name="Henrissat B."/>
            <person name="Morin E."/>
            <person name="Kohler A."/>
            <person name="Barry K."/>
            <person name="LaButti K."/>
            <person name="Morin E."/>
            <person name="Salamov A."/>
            <person name="Lipzen A."/>
            <person name="Mereny Z."/>
            <person name="Hegedus B."/>
            <person name="Baldrian P."/>
            <person name="Stursova M."/>
            <person name="Weitz H."/>
            <person name="Taylor A."/>
            <person name="Grigoriev I.V."/>
            <person name="Nagy L.G."/>
            <person name="Martin F."/>
            <person name="Kauserud H."/>
        </authorList>
    </citation>
    <scope>NUCLEOTIDE SEQUENCE</scope>
    <source>
        <strain evidence="2">CBHHK188m</strain>
    </source>
</reference>
<evidence type="ECO:0000256" key="1">
    <source>
        <dbReference type="SAM" id="MobiDB-lite"/>
    </source>
</evidence>
<dbReference type="EMBL" id="JARJLG010000010">
    <property type="protein sequence ID" value="KAJ7777546.1"/>
    <property type="molecule type" value="Genomic_DNA"/>
</dbReference>
<evidence type="ECO:0000313" key="3">
    <source>
        <dbReference type="Proteomes" id="UP001215280"/>
    </source>
</evidence>
<comment type="caution">
    <text evidence="2">The sequence shown here is derived from an EMBL/GenBank/DDBJ whole genome shotgun (WGS) entry which is preliminary data.</text>
</comment>
<feature type="compositionally biased region" description="Basic and acidic residues" evidence="1">
    <location>
        <begin position="318"/>
        <end position="332"/>
    </location>
</feature>
<dbReference type="Proteomes" id="UP001215280">
    <property type="component" value="Unassembled WGS sequence"/>
</dbReference>
<name>A0AAD7K3H9_9AGAR</name>
<evidence type="ECO:0000313" key="2">
    <source>
        <dbReference type="EMBL" id="KAJ7777546.1"/>
    </source>
</evidence>
<feature type="region of interest" description="Disordered" evidence="1">
    <location>
        <begin position="201"/>
        <end position="332"/>
    </location>
</feature>
<proteinExistence type="predicted"/>
<accession>A0AAD7K3H9</accession>
<feature type="compositionally biased region" description="Low complexity" evidence="1">
    <location>
        <begin position="218"/>
        <end position="239"/>
    </location>
</feature>
<sequence length="332" mass="34909">MFEDVCLSCGREVTDGRAYCNDFCQSGDLTSPSLSSVSSAFSSPHFSATQSNGYVHDVPALVPSALGRALRAYSTSSSSASVSSWSVVTDEDEVYSEYDVNDLEAQPSSHGLSYARRPSVTNNRSMFGHLHRRTSSVSVCLPQSAPGDSFSHHSFLGDNEDEYAESVSAAEDLGGDTITPSGPRRKRNRASLPAYFSILTTSPAVPVSPGPATSTALAPAHPSHPGAAASPHSSSSGHSNTLTLPLRDGEDKGAGRADALFLPGRGRTVRRNSSPPAQVLLLGDSERSGSRRGRARVEELNGPRGAERPGYGSGRSGLVERARRGGGEGDTW</sequence>